<proteinExistence type="predicted"/>
<accession>A0ACB8FGH5</accession>
<dbReference type="Proteomes" id="UP000827872">
    <property type="component" value="Linkage Group LG04"/>
</dbReference>
<dbReference type="EMBL" id="CM037617">
    <property type="protein sequence ID" value="KAH8004424.1"/>
    <property type="molecule type" value="Genomic_DNA"/>
</dbReference>
<name>A0ACB8FGH5_9SAUR</name>
<organism evidence="1 2">
    <name type="scientific">Sphaerodactylus townsendi</name>
    <dbReference type="NCBI Taxonomy" id="933632"/>
    <lineage>
        <taxon>Eukaryota</taxon>
        <taxon>Metazoa</taxon>
        <taxon>Chordata</taxon>
        <taxon>Craniata</taxon>
        <taxon>Vertebrata</taxon>
        <taxon>Euteleostomi</taxon>
        <taxon>Lepidosauria</taxon>
        <taxon>Squamata</taxon>
        <taxon>Bifurcata</taxon>
        <taxon>Gekkota</taxon>
        <taxon>Sphaerodactylidae</taxon>
        <taxon>Sphaerodactylus</taxon>
    </lineage>
</organism>
<sequence length="170" mass="19330">MLGSNPEKECLFRGADHSEKEPPSLSNNEVERCRTLFSETVTLAGEEIQELRSKDNRMEEDSSQGESELEEEPLMCKDLKTPSVQFFEDDEDDDDTKDVDVLTVKRRNVFGLKPTVALVKKWVTLEMYLEWYISSLLLVGLPPQSAHTFPPLLVLATPFPSLFLSGYLPF</sequence>
<evidence type="ECO:0000313" key="2">
    <source>
        <dbReference type="Proteomes" id="UP000827872"/>
    </source>
</evidence>
<comment type="caution">
    <text evidence="1">The sequence shown here is derived from an EMBL/GenBank/DDBJ whole genome shotgun (WGS) entry which is preliminary data.</text>
</comment>
<gene>
    <name evidence="1" type="ORF">K3G42_010992</name>
</gene>
<protein>
    <submittedName>
        <fullName evidence="1">Uncharacterized protein</fullName>
    </submittedName>
</protein>
<reference evidence="1" key="1">
    <citation type="submission" date="2021-08" db="EMBL/GenBank/DDBJ databases">
        <title>The first chromosome-level gecko genome reveals the dynamic sex chromosomes of Neotropical dwarf geckos (Sphaerodactylidae: Sphaerodactylus).</title>
        <authorList>
            <person name="Pinto B.J."/>
            <person name="Keating S.E."/>
            <person name="Gamble T."/>
        </authorList>
    </citation>
    <scope>NUCLEOTIDE SEQUENCE</scope>
    <source>
        <strain evidence="1">TG3544</strain>
    </source>
</reference>
<evidence type="ECO:0000313" key="1">
    <source>
        <dbReference type="EMBL" id="KAH8004424.1"/>
    </source>
</evidence>
<keyword evidence="2" id="KW-1185">Reference proteome</keyword>